<dbReference type="InterPro" id="IPR029068">
    <property type="entry name" value="Glyas_Bleomycin-R_OHBP_Dase"/>
</dbReference>
<comment type="caution">
    <text evidence="1">The sequence shown here is derived from an EMBL/GenBank/DDBJ whole genome shotgun (WGS) entry which is preliminary data.</text>
</comment>
<organism evidence="1 2">
    <name type="scientific">Knufia fluminis</name>
    <dbReference type="NCBI Taxonomy" id="191047"/>
    <lineage>
        <taxon>Eukaryota</taxon>
        <taxon>Fungi</taxon>
        <taxon>Dikarya</taxon>
        <taxon>Ascomycota</taxon>
        <taxon>Pezizomycotina</taxon>
        <taxon>Eurotiomycetes</taxon>
        <taxon>Chaetothyriomycetidae</taxon>
        <taxon>Chaetothyriales</taxon>
        <taxon>Trichomeriaceae</taxon>
        <taxon>Knufia</taxon>
    </lineage>
</organism>
<keyword evidence="2" id="KW-1185">Reference proteome</keyword>
<evidence type="ECO:0000313" key="1">
    <source>
        <dbReference type="EMBL" id="KAK5958057.1"/>
    </source>
</evidence>
<dbReference type="Proteomes" id="UP001316803">
    <property type="component" value="Unassembled WGS sequence"/>
</dbReference>
<dbReference type="EMBL" id="JAKLMC020000002">
    <property type="protein sequence ID" value="KAK5958057.1"/>
    <property type="molecule type" value="Genomic_DNA"/>
</dbReference>
<reference evidence="1 2" key="1">
    <citation type="submission" date="2022-12" db="EMBL/GenBank/DDBJ databases">
        <title>Genomic features and morphological characterization of a novel Knufia sp. strain isolated from spacecraft assembly facility.</title>
        <authorList>
            <person name="Teixeira M."/>
            <person name="Chander A.M."/>
            <person name="Stajich J.E."/>
            <person name="Venkateswaran K."/>
        </authorList>
    </citation>
    <scope>NUCLEOTIDE SEQUENCE [LARGE SCALE GENOMIC DNA]</scope>
    <source>
        <strain evidence="1 2">FJI-L2-BK-P2</strain>
    </source>
</reference>
<protein>
    <recommendedName>
        <fullName evidence="3">VOC domain-containing protein</fullName>
    </recommendedName>
</protein>
<evidence type="ECO:0000313" key="2">
    <source>
        <dbReference type="Proteomes" id="UP001316803"/>
    </source>
</evidence>
<name>A0AAN8ISC9_9EURO</name>
<dbReference type="PANTHER" id="PTHR39175:SF1">
    <property type="entry name" value="FAMILY PROTEIN, PUTATIVE (AFU_ORTHOLOGUE AFUA_3G15060)-RELATED"/>
    <property type="match status" value="1"/>
</dbReference>
<evidence type="ECO:0008006" key="3">
    <source>
        <dbReference type="Google" id="ProtNLM"/>
    </source>
</evidence>
<gene>
    <name evidence="1" type="ORF">OHC33_001247</name>
</gene>
<dbReference type="PANTHER" id="PTHR39175">
    <property type="entry name" value="FAMILY PROTEIN, PUTATIVE (AFU_ORTHOLOGUE AFUA_3G15060)-RELATED"/>
    <property type="match status" value="1"/>
</dbReference>
<accession>A0AAN8ISC9</accession>
<dbReference type="Gene3D" id="3.10.180.10">
    <property type="entry name" value="2,3-Dihydroxybiphenyl 1,2-Dioxygenase, domain 1"/>
    <property type="match status" value="1"/>
</dbReference>
<proteinExistence type="predicted"/>
<dbReference type="SUPFAM" id="SSF54593">
    <property type="entry name" value="Glyoxalase/Bleomycin resistance protein/Dihydroxybiphenyl dioxygenase"/>
    <property type="match status" value="1"/>
</dbReference>
<sequence length="167" mass="18396">MSSTNSSANSISDQASQASENEPLISGLHHVNIQVPPQTLHIASQFYAGTLGLTQTPAPDSMKAHLAWFDMGSSGQQIHITSQFHLDQAQMKAQSESPRHLCFKILSEDKLDQLQERIWQLYKTGGESAPVHCDDPAQTASGRIGPKGFPKRFFARDYAGNRLEFSL</sequence>
<dbReference type="AlphaFoldDB" id="A0AAN8ISC9"/>